<organism evidence="4 5">
    <name type="scientific">Rhodopseudomonas palustris</name>
    <dbReference type="NCBI Taxonomy" id="1076"/>
    <lineage>
        <taxon>Bacteria</taxon>
        <taxon>Pseudomonadati</taxon>
        <taxon>Pseudomonadota</taxon>
        <taxon>Alphaproteobacteria</taxon>
        <taxon>Hyphomicrobiales</taxon>
        <taxon>Nitrobacteraceae</taxon>
        <taxon>Rhodopseudomonas</taxon>
    </lineage>
</organism>
<name>A0A323UC00_RHOPL</name>
<keyword evidence="2" id="KW-0732">Signal</keyword>
<accession>A0A323UC00</accession>
<dbReference type="GO" id="GO:0004177">
    <property type="term" value="F:aminopeptidase activity"/>
    <property type="evidence" value="ECO:0007669"/>
    <property type="project" value="UniProtKB-KW"/>
</dbReference>
<dbReference type="InterPro" id="IPR000073">
    <property type="entry name" value="AB_hydrolase_1"/>
</dbReference>
<dbReference type="OrthoDB" id="217645at2"/>
<reference evidence="4 5" key="1">
    <citation type="submission" date="2018-06" db="EMBL/GenBank/DDBJ databases">
        <title>Draft Whole-Genome Sequence of the purple photosynthetic bacterium Rhodospeudomonas palustris XCP.</title>
        <authorList>
            <person name="Rayyan A."/>
            <person name="Meyer T.E."/>
            <person name="Kyndt J.A."/>
        </authorList>
    </citation>
    <scope>NUCLEOTIDE SEQUENCE [LARGE SCALE GENOMIC DNA]</scope>
    <source>
        <strain evidence="4 5">XCP</strain>
    </source>
</reference>
<dbReference type="EMBL" id="QKQS01000026">
    <property type="protein sequence ID" value="PZA09753.1"/>
    <property type="molecule type" value="Genomic_DNA"/>
</dbReference>
<evidence type="ECO:0000313" key="4">
    <source>
        <dbReference type="EMBL" id="PZA09753.1"/>
    </source>
</evidence>
<dbReference type="InterPro" id="IPR050261">
    <property type="entry name" value="FrsA_esterase"/>
</dbReference>
<dbReference type="Gene3D" id="3.40.50.1820">
    <property type="entry name" value="alpha/beta hydrolase"/>
    <property type="match status" value="1"/>
</dbReference>
<evidence type="ECO:0000259" key="3">
    <source>
        <dbReference type="Pfam" id="PF12697"/>
    </source>
</evidence>
<keyword evidence="4" id="KW-0031">Aminopeptidase</keyword>
<dbReference type="AlphaFoldDB" id="A0A323UC00"/>
<dbReference type="PANTHER" id="PTHR22946:SF12">
    <property type="entry name" value="CONIDIAL PIGMENT BIOSYNTHESIS PROTEIN AYG1 (AFU_ORTHOLOGUE AFUA_2G17550)"/>
    <property type="match status" value="1"/>
</dbReference>
<dbReference type="SUPFAM" id="SSF53474">
    <property type="entry name" value="alpha/beta-Hydrolases"/>
    <property type="match status" value="1"/>
</dbReference>
<comment type="similarity">
    <text evidence="1">Belongs to the AB hydrolase superfamily. FUS2 hydrolase family.</text>
</comment>
<gene>
    <name evidence="4" type="ORF">DNX69_20585</name>
</gene>
<evidence type="ECO:0000256" key="2">
    <source>
        <dbReference type="SAM" id="SignalP"/>
    </source>
</evidence>
<feature type="signal peptide" evidence="2">
    <location>
        <begin position="1"/>
        <end position="24"/>
    </location>
</feature>
<feature type="chain" id="PRO_5016272706" evidence="2">
    <location>
        <begin position="25"/>
        <end position="433"/>
    </location>
</feature>
<keyword evidence="4" id="KW-0378">Hydrolase</keyword>
<proteinExistence type="inferred from homology"/>
<sequence length="433" mass="47220">MDRRFFLAATSLATLFTNAGHAPAAAGSPPVDRLLFPSDNQFWYETLRAIGAGEYGGSSFGEVLATANSIQAGDVDSWYAAWNATADRVAEEASRQLARGHRVSARDGLLRAATYYQCSDFFLHGSPHDARVLRAYKRSVECYGQAARMHEPAIEPVEIPYGTGTLPGYFHSAGRPGGRPTLILHTGFDGSAEEMHVFGARAAVERGYNVLAFDGPGQYGPLHRDGLVFRPDWENVVGPVVDFALTRPDVDPKRLALMGISLGGLLAPRAAAYEKRLAALIANDGVYDFSATFKANVPPEKLEGFLSGLKADQAPAIDQMLVQQMKTSTTFRWAYEHGMWSTGAASPRAFLAKMLDYNLRNGVAEAITCPTLVCEAEADLFFKQQPQQLYDHLTCRKTLIRFTTAEGAGAHCQVGANRLAFARIFDWLDETLG</sequence>
<dbReference type="Gene3D" id="1.20.1440.110">
    <property type="entry name" value="acylaminoacyl peptidase"/>
    <property type="match status" value="1"/>
</dbReference>
<dbReference type="RefSeq" id="WP_110787863.1">
    <property type="nucleotide sequence ID" value="NZ_QKQS01000026.1"/>
</dbReference>
<dbReference type="Proteomes" id="UP000248134">
    <property type="component" value="Unassembled WGS sequence"/>
</dbReference>
<evidence type="ECO:0000256" key="1">
    <source>
        <dbReference type="ARBA" id="ARBA00038115"/>
    </source>
</evidence>
<dbReference type="Pfam" id="PF12697">
    <property type="entry name" value="Abhydrolase_6"/>
    <property type="match status" value="1"/>
</dbReference>
<protein>
    <submittedName>
        <fullName evidence="4">Dipeptidyl aminopeptidase</fullName>
    </submittedName>
</protein>
<feature type="domain" description="AB hydrolase-1" evidence="3">
    <location>
        <begin position="184"/>
        <end position="412"/>
    </location>
</feature>
<evidence type="ECO:0000313" key="5">
    <source>
        <dbReference type="Proteomes" id="UP000248134"/>
    </source>
</evidence>
<dbReference type="InterPro" id="IPR029058">
    <property type="entry name" value="AB_hydrolase_fold"/>
</dbReference>
<comment type="caution">
    <text evidence="4">The sequence shown here is derived from an EMBL/GenBank/DDBJ whole genome shotgun (WGS) entry which is preliminary data.</text>
</comment>
<keyword evidence="4" id="KW-0645">Protease</keyword>
<dbReference type="PANTHER" id="PTHR22946">
    <property type="entry name" value="DIENELACTONE HYDROLASE DOMAIN-CONTAINING PROTEIN-RELATED"/>
    <property type="match status" value="1"/>
</dbReference>